<comment type="similarity">
    <text evidence="1">Belongs to the leucine-binding protein family.</text>
</comment>
<name>A0AA41Z3H8_9HYPH</name>
<dbReference type="InterPro" id="IPR028082">
    <property type="entry name" value="Peripla_BP_I"/>
</dbReference>
<comment type="caution">
    <text evidence="6">The sequence shown here is derived from an EMBL/GenBank/DDBJ whole genome shotgun (WGS) entry which is preliminary data.</text>
</comment>
<dbReference type="AlphaFoldDB" id="A0AA41Z3H8"/>
<evidence type="ECO:0000256" key="2">
    <source>
        <dbReference type="ARBA" id="ARBA00022729"/>
    </source>
</evidence>
<reference evidence="6" key="1">
    <citation type="submission" date="2022-05" db="EMBL/GenBank/DDBJ databases">
        <authorList>
            <person name="Pankratov T."/>
        </authorList>
    </citation>
    <scope>NUCLEOTIDE SEQUENCE</scope>
    <source>
        <strain evidence="6">BP6-180914</strain>
    </source>
</reference>
<keyword evidence="3" id="KW-0029">Amino-acid transport</keyword>
<accession>A0AA41Z3H8</accession>
<evidence type="ECO:0000313" key="6">
    <source>
        <dbReference type="EMBL" id="MCW6509670.1"/>
    </source>
</evidence>
<dbReference type="PANTHER" id="PTHR30483:SF6">
    <property type="entry name" value="PERIPLASMIC BINDING PROTEIN OF ABC TRANSPORTER FOR NATURAL AMINO ACIDS"/>
    <property type="match status" value="1"/>
</dbReference>
<feature type="chain" id="PRO_5041219323" evidence="4">
    <location>
        <begin position="26"/>
        <end position="370"/>
    </location>
</feature>
<evidence type="ECO:0000256" key="1">
    <source>
        <dbReference type="ARBA" id="ARBA00010062"/>
    </source>
</evidence>
<dbReference type="InterPro" id="IPR051010">
    <property type="entry name" value="BCAA_transport"/>
</dbReference>
<dbReference type="Gene3D" id="3.40.50.2300">
    <property type="match status" value="2"/>
</dbReference>
<dbReference type="RefSeq" id="WP_282586044.1">
    <property type="nucleotide sequence ID" value="NZ_JAMOIM010000011.1"/>
</dbReference>
<evidence type="ECO:0000256" key="3">
    <source>
        <dbReference type="ARBA" id="ARBA00022970"/>
    </source>
</evidence>
<dbReference type="Proteomes" id="UP001165667">
    <property type="component" value="Unassembled WGS sequence"/>
</dbReference>
<dbReference type="EMBL" id="JAMOIM010000011">
    <property type="protein sequence ID" value="MCW6509670.1"/>
    <property type="molecule type" value="Genomic_DNA"/>
</dbReference>
<dbReference type="GO" id="GO:0006865">
    <property type="term" value="P:amino acid transport"/>
    <property type="evidence" value="ECO:0007669"/>
    <property type="project" value="UniProtKB-KW"/>
</dbReference>
<keyword evidence="2 4" id="KW-0732">Signal</keyword>
<organism evidence="6 7">
    <name type="scientific">Lichenifustis flavocetrariae</name>
    <dbReference type="NCBI Taxonomy" id="2949735"/>
    <lineage>
        <taxon>Bacteria</taxon>
        <taxon>Pseudomonadati</taxon>
        <taxon>Pseudomonadota</taxon>
        <taxon>Alphaproteobacteria</taxon>
        <taxon>Hyphomicrobiales</taxon>
        <taxon>Lichenihabitantaceae</taxon>
        <taxon>Lichenifustis</taxon>
    </lineage>
</organism>
<feature type="signal peptide" evidence="4">
    <location>
        <begin position="1"/>
        <end position="25"/>
    </location>
</feature>
<evidence type="ECO:0000313" key="7">
    <source>
        <dbReference type="Proteomes" id="UP001165667"/>
    </source>
</evidence>
<evidence type="ECO:0000256" key="4">
    <source>
        <dbReference type="SAM" id="SignalP"/>
    </source>
</evidence>
<evidence type="ECO:0000259" key="5">
    <source>
        <dbReference type="Pfam" id="PF13458"/>
    </source>
</evidence>
<dbReference type="InterPro" id="IPR028081">
    <property type="entry name" value="Leu-bd"/>
</dbReference>
<gene>
    <name evidence="6" type="ORF">M8523_16755</name>
</gene>
<dbReference type="CDD" id="cd06346">
    <property type="entry name" value="PBP1_ABC_ligand_binding-like"/>
    <property type="match status" value="1"/>
</dbReference>
<feature type="domain" description="Leucine-binding protein" evidence="5">
    <location>
        <begin position="30"/>
        <end position="349"/>
    </location>
</feature>
<protein>
    <submittedName>
        <fullName evidence="6">ABC transporter substrate-binding protein</fullName>
    </submittedName>
</protein>
<proteinExistence type="inferred from homology"/>
<dbReference type="Pfam" id="PF13458">
    <property type="entry name" value="Peripla_BP_6"/>
    <property type="match status" value="1"/>
</dbReference>
<dbReference type="SUPFAM" id="SSF53822">
    <property type="entry name" value="Periplasmic binding protein-like I"/>
    <property type="match status" value="1"/>
</dbReference>
<keyword evidence="3" id="KW-0813">Transport</keyword>
<keyword evidence="7" id="KW-1185">Reference proteome</keyword>
<dbReference type="PANTHER" id="PTHR30483">
    <property type="entry name" value="LEUCINE-SPECIFIC-BINDING PROTEIN"/>
    <property type="match status" value="1"/>
</dbReference>
<sequence>MQRFIHSMVGAGAVALAFLSSGAQAQSKEPIPIGVIANLTGMDVKTSTDMVRGIQIAADAVNKDGGVDGQPIKLIIEDAQYKTQEALNAATKLYDVDKVPAVIMFGGSSIELAVAPIAKQKGKIIVNTSSSSAKLGDFPGTVYSVLPLDDIVGKALGEWTAAQGVKSAAFVVPNNTFGTGLMDAAATAFEAKGGKIVAKIAYSEGQPDYRADIQQLVSSKPDAIMTTGYGDDSRTIFKDARTLGLKQVWYAGYPSILTVENEAWMNGHLMGVDNGGLSGDVAKKVGADYAAKFGKEEPLPHVFYGYDALMLIARAAAAPGGFSATTMAKSIDGYQGATGAIKWDVRGQRIDPPIDVISYKDGKFVTTGQQ</sequence>